<evidence type="ECO:0000313" key="2">
    <source>
        <dbReference type="Proteomes" id="UP000789366"/>
    </source>
</evidence>
<name>A0ACA9KCA8_9GLOM</name>
<accession>A0ACA9KCA8</accession>
<sequence length="94" mass="10849">MGQDQESCSKLLSQLQKYKSRKASFDQPYNPKSDTPIIYIDVGLQIFNIDRKANDEIIVSPKRQTIILDSQHNDFDIETLARNMSMKIDNNKNS</sequence>
<proteinExistence type="predicted"/>
<organism evidence="1 2">
    <name type="scientific">Cetraspora pellucida</name>
    <dbReference type="NCBI Taxonomy" id="1433469"/>
    <lineage>
        <taxon>Eukaryota</taxon>
        <taxon>Fungi</taxon>
        <taxon>Fungi incertae sedis</taxon>
        <taxon>Mucoromycota</taxon>
        <taxon>Glomeromycotina</taxon>
        <taxon>Glomeromycetes</taxon>
        <taxon>Diversisporales</taxon>
        <taxon>Gigasporaceae</taxon>
        <taxon>Cetraspora</taxon>
    </lineage>
</organism>
<gene>
    <name evidence="1" type="ORF">SPELUC_LOCUS1410</name>
</gene>
<evidence type="ECO:0000313" key="1">
    <source>
        <dbReference type="EMBL" id="CAG8464581.1"/>
    </source>
</evidence>
<dbReference type="EMBL" id="CAJVPW010000753">
    <property type="protein sequence ID" value="CAG8464581.1"/>
    <property type="molecule type" value="Genomic_DNA"/>
</dbReference>
<reference evidence="1" key="1">
    <citation type="submission" date="2021-06" db="EMBL/GenBank/DDBJ databases">
        <authorList>
            <person name="Kallberg Y."/>
            <person name="Tangrot J."/>
            <person name="Rosling A."/>
        </authorList>
    </citation>
    <scope>NUCLEOTIDE SEQUENCE</scope>
    <source>
        <strain evidence="1">28 12/20/2015</strain>
    </source>
</reference>
<comment type="caution">
    <text evidence="1">The sequence shown here is derived from an EMBL/GenBank/DDBJ whole genome shotgun (WGS) entry which is preliminary data.</text>
</comment>
<keyword evidence="2" id="KW-1185">Reference proteome</keyword>
<protein>
    <submittedName>
        <fullName evidence="1">1374_t:CDS:1</fullName>
    </submittedName>
</protein>
<dbReference type="Proteomes" id="UP000789366">
    <property type="component" value="Unassembled WGS sequence"/>
</dbReference>